<organism evidence="1 2">
    <name type="scientific">Photobacterium damselae</name>
    <dbReference type="NCBI Taxonomy" id="38293"/>
    <lineage>
        <taxon>Bacteria</taxon>
        <taxon>Pseudomonadati</taxon>
        <taxon>Pseudomonadota</taxon>
        <taxon>Gammaproteobacteria</taxon>
        <taxon>Vibrionales</taxon>
        <taxon>Vibrionaceae</taxon>
        <taxon>Photobacterium</taxon>
    </lineage>
</organism>
<name>A0ABD6WZJ0_PHODM</name>
<evidence type="ECO:0000313" key="2">
    <source>
        <dbReference type="Proteomes" id="UP000241404"/>
    </source>
</evidence>
<dbReference type="RefSeq" id="WP_065172520.1">
    <property type="nucleotide sequence ID" value="NZ_LZFH01000068.1"/>
</dbReference>
<sequence length="198" mass="22495">MNIPSLASFRTELSDPDIFTHRILTSSEIEQLTNPIAPITPINAITQTIRSITYKSIKEEHKQYRDEIYQSVLRHSEIREYIKIHHPITDALKRAITSIVLVIYGGHVSYLNKRPLIDKVANIAKELVQFSNGQCIKLGALITYMKDHLSIDYVLPSVSIVRKALTYLVPESILTLGRSCKSAQTLLKAFFKKNPHLV</sequence>
<proteinExistence type="predicted"/>
<evidence type="ECO:0000313" key="1">
    <source>
        <dbReference type="EMBL" id="PSU15258.1"/>
    </source>
</evidence>
<comment type="caution">
    <text evidence="1">The sequence shown here is derived from an EMBL/GenBank/DDBJ whole genome shotgun (WGS) entry which is preliminary data.</text>
</comment>
<accession>A0ABD6WZJ0</accession>
<dbReference type="AlphaFoldDB" id="A0ABD6WZJ0"/>
<reference evidence="1 2" key="1">
    <citation type="submission" date="2018-03" db="EMBL/GenBank/DDBJ databases">
        <title>Whole genome sequencing of Histamine producing bacteria.</title>
        <authorList>
            <person name="Butler K."/>
        </authorList>
    </citation>
    <scope>NUCLEOTIDE SEQUENCE [LARGE SCALE GENOMIC DNA]</scope>
    <source>
        <strain evidence="1 2">BT-6</strain>
    </source>
</reference>
<dbReference type="EMBL" id="PYMM01000016">
    <property type="protein sequence ID" value="PSU15258.1"/>
    <property type="molecule type" value="Genomic_DNA"/>
</dbReference>
<dbReference type="Proteomes" id="UP000241404">
    <property type="component" value="Unassembled WGS sequence"/>
</dbReference>
<gene>
    <name evidence="1" type="ORF">CTM90_17385</name>
</gene>
<protein>
    <submittedName>
        <fullName evidence="1">Uncharacterized protein</fullName>
    </submittedName>
</protein>